<dbReference type="SUPFAM" id="SSF55073">
    <property type="entry name" value="Nucleotide cyclase"/>
    <property type="match status" value="1"/>
</dbReference>
<dbReference type="FunFam" id="3.30.70.270:FF:000001">
    <property type="entry name" value="Diguanylate cyclase domain protein"/>
    <property type="match status" value="1"/>
</dbReference>
<dbReference type="EMBL" id="JACZHT010000002">
    <property type="protein sequence ID" value="MBE1236945.1"/>
    <property type="molecule type" value="Genomic_DNA"/>
</dbReference>
<dbReference type="InterPro" id="IPR029787">
    <property type="entry name" value="Nucleotide_cyclase"/>
</dbReference>
<dbReference type="SMART" id="SM00267">
    <property type="entry name" value="GGDEF"/>
    <property type="match status" value="1"/>
</dbReference>
<dbReference type="Proteomes" id="UP000631034">
    <property type="component" value="Unassembled WGS sequence"/>
</dbReference>
<proteinExistence type="predicted"/>
<dbReference type="InterPro" id="IPR043128">
    <property type="entry name" value="Rev_trsase/Diguanyl_cyclase"/>
</dbReference>
<dbReference type="PROSITE" id="PS50887">
    <property type="entry name" value="GGDEF"/>
    <property type="match status" value="1"/>
</dbReference>
<dbReference type="InterPro" id="IPR003660">
    <property type="entry name" value="HAMP_dom"/>
</dbReference>
<feature type="domain" description="GGDEF" evidence="5">
    <location>
        <begin position="150"/>
        <end position="289"/>
    </location>
</feature>
<comment type="caution">
    <text evidence="6">The sequence shown here is derived from an EMBL/GenBank/DDBJ whole genome shotgun (WGS) entry which is preliminary data.</text>
</comment>
<evidence type="ECO:0000313" key="7">
    <source>
        <dbReference type="Proteomes" id="UP000631034"/>
    </source>
</evidence>
<name>A0A8J7CQL2_9PROT</name>
<dbReference type="EC" id="2.7.7.65" evidence="1"/>
<evidence type="ECO:0000313" key="6">
    <source>
        <dbReference type="EMBL" id="MBE1236945.1"/>
    </source>
</evidence>
<evidence type="ECO:0000256" key="3">
    <source>
        <dbReference type="SAM" id="MobiDB-lite"/>
    </source>
</evidence>
<feature type="compositionally biased region" description="Polar residues" evidence="3">
    <location>
        <begin position="310"/>
        <end position="320"/>
    </location>
</feature>
<dbReference type="CDD" id="cd06225">
    <property type="entry name" value="HAMP"/>
    <property type="match status" value="1"/>
</dbReference>
<dbReference type="PANTHER" id="PTHR45138:SF9">
    <property type="entry name" value="DIGUANYLATE CYCLASE DGCM-RELATED"/>
    <property type="match status" value="1"/>
</dbReference>
<keyword evidence="7" id="KW-1185">Reference proteome</keyword>
<comment type="catalytic activity">
    <reaction evidence="2">
        <text>2 GTP = 3',3'-c-di-GMP + 2 diphosphate</text>
        <dbReference type="Rhea" id="RHEA:24898"/>
        <dbReference type="ChEBI" id="CHEBI:33019"/>
        <dbReference type="ChEBI" id="CHEBI:37565"/>
        <dbReference type="ChEBI" id="CHEBI:58805"/>
        <dbReference type="EC" id="2.7.7.65"/>
    </reaction>
</comment>
<feature type="compositionally biased region" description="Basic and acidic residues" evidence="3">
    <location>
        <begin position="290"/>
        <end position="306"/>
    </location>
</feature>
<dbReference type="PROSITE" id="PS50885">
    <property type="entry name" value="HAMP"/>
    <property type="match status" value="1"/>
</dbReference>
<protein>
    <recommendedName>
        <fullName evidence="1">diguanylate cyclase</fullName>
        <ecNumber evidence="1">2.7.7.65</ecNumber>
    </recommendedName>
</protein>
<accession>A0A8J7CQL2</accession>
<sequence length="320" mass="35970">MMLNVREHLQGLAEGDLSIDLKYRGFVSGLLKRHLANLRHLTWQVEQVAKGDFTQRVDFMGDFSDSFNLMVVKLDEALTNLRETKETLTSLTESLRNEVDVRTAAVVALQESERRLRYLADHDVLTGAQNRRSFYLVAEAGMRTARQLGKYCCIAIMDLDHFKDFNDRYGHLSGDTALKQVVRIASEALRQSDSLGRYGGEEFIFFFSDATLEQAEKICNRIRLSIAGTPIDLGAQAVPITTSMGLAGVNPDWPDERNETFVEKIISMADHALYSAKEGGRNRVCTSSETHPDKWSPESAVDKPVELPRPSTTPARQTKR</sequence>
<dbReference type="GO" id="GO:0007165">
    <property type="term" value="P:signal transduction"/>
    <property type="evidence" value="ECO:0007669"/>
    <property type="project" value="InterPro"/>
</dbReference>
<dbReference type="GO" id="GO:0016020">
    <property type="term" value="C:membrane"/>
    <property type="evidence" value="ECO:0007669"/>
    <property type="project" value="InterPro"/>
</dbReference>
<evidence type="ECO:0000256" key="1">
    <source>
        <dbReference type="ARBA" id="ARBA00012528"/>
    </source>
</evidence>
<organism evidence="6 7">
    <name type="scientific">Phaeovibrio sulfidiphilus</name>
    <dbReference type="NCBI Taxonomy" id="1220600"/>
    <lineage>
        <taxon>Bacteria</taxon>
        <taxon>Pseudomonadati</taxon>
        <taxon>Pseudomonadota</taxon>
        <taxon>Alphaproteobacteria</taxon>
        <taxon>Rhodospirillales</taxon>
        <taxon>Rhodospirillaceae</taxon>
        <taxon>Phaeovibrio</taxon>
    </lineage>
</organism>
<dbReference type="GO" id="GO:0052621">
    <property type="term" value="F:diguanylate cyclase activity"/>
    <property type="evidence" value="ECO:0007669"/>
    <property type="project" value="UniProtKB-EC"/>
</dbReference>
<dbReference type="Gene3D" id="3.30.70.270">
    <property type="match status" value="1"/>
</dbReference>
<evidence type="ECO:0000259" key="5">
    <source>
        <dbReference type="PROSITE" id="PS50887"/>
    </source>
</evidence>
<dbReference type="AlphaFoldDB" id="A0A8J7CQL2"/>
<feature type="region of interest" description="Disordered" evidence="3">
    <location>
        <begin position="279"/>
        <end position="320"/>
    </location>
</feature>
<dbReference type="PANTHER" id="PTHR45138">
    <property type="entry name" value="REGULATORY COMPONENTS OF SENSORY TRANSDUCTION SYSTEM"/>
    <property type="match status" value="1"/>
</dbReference>
<dbReference type="CDD" id="cd01949">
    <property type="entry name" value="GGDEF"/>
    <property type="match status" value="1"/>
</dbReference>
<dbReference type="NCBIfam" id="TIGR00254">
    <property type="entry name" value="GGDEF"/>
    <property type="match status" value="1"/>
</dbReference>
<reference evidence="6" key="1">
    <citation type="submission" date="2020-10" db="EMBL/GenBank/DDBJ databases">
        <title>Genome sequence of the unusual species of purple photosynthetic bacteria, Phaeovibrio sulfidiphilus DSM 23193, type strain.</title>
        <authorList>
            <person name="Kyndt J.A."/>
            <person name="Meyer T.E."/>
        </authorList>
    </citation>
    <scope>NUCLEOTIDE SEQUENCE</scope>
    <source>
        <strain evidence="6">DSM 23193</strain>
    </source>
</reference>
<dbReference type="InterPro" id="IPR050469">
    <property type="entry name" value="Diguanylate_Cyclase"/>
</dbReference>
<dbReference type="Gene3D" id="1.10.287.950">
    <property type="entry name" value="Methyl-accepting chemotaxis protein"/>
    <property type="match status" value="1"/>
</dbReference>
<dbReference type="InterPro" id="IPR000160">
    <property type="entry name" value="GGDEF_dom"/>
</dbReference>
<feature type="domain" description="HAMP" evidence="4">
    <location>
        <begin position="32"/>
        <end position="86"/>
    </location>
</feature>
<evidence type="ECO:0000259" key="4">
    <source>
        <dbReference type="PROSITE" id="PS50885"/>
    </source>
</evidence>
<dbReference type="Pfam" id="PF00990">
    <property type="entry name" value="GGDEF"/>
    <property type="match status" value="1"/>
</dbReference>
<evidence type="ECO:0000256" key="2">
    <source>
        <dbReference type="ARBA" id="ARBA00034247"/>
    </source>
</evidence>
<gene>
    <name evidence="6" type="ORF">IHV25_04700</name>
</gene>